<gene>
    <name evidence="3" type="ORF">HNQ70_003586</name>
</gene>
<protein>
    <submittedName>
        <fullName evidence="3">Excisionase family DNA binding protein</fullName>
    </submittedName>
</protein>
<dbReference type="AlphaFoldDB" id="A0A7W8HK58"/>
<feature type="domain" description="Helix-turn-helix" evidence="2">
    <location>
        <begin position="6"/>
        <end position="56"/>
    </location>
</feature>
<dbReference type="InterPro" id="IPR009061">
    <property type="entry name" value="DNA-bd_dom_put_sf"/>
</dbReference>
<evidence type="ECO:0000313" key="4">
    <source>
        <dbReference type="Proteomes" id="UP000532440"/>
    </source>
</evidence>
<comment type="caution">
    <text evidence="3">The sequence shown here is derived from an EMBL/GenBank/DDBJ whole genome shotgun (WGS) entry which is preliminary data.</text>
</comment>
<dbReference type="InterPro" id="IPR041657">
    <property type="entry name" value="HTH_17"/>
</dbReference>
<organism evidence="3 4">
    <name type="scientific">Quisquiliibacterium transsilvanicum</name>
    <dbReference type="NCBI Taxonomy" id="1549638"/>
    <lineage>
        <taxon>Bacteria</taxon>
        <taxon>Pseudomonadati</taxon>
        <taxon>Pseudomonadota</taxon>
        <taxon>Betaproteobacteria</taxon>
        <taxon>Burkholderiales</taxon>
        <taxon>Burkholderiaceae</taxon>
        <taxon>Quisquiliibacterium</taxon>
    </lineage>
</organism>
<dbReference type="PANTHER" id="PTHR38431">
    <property type="entry name" value="BLL2305 PROTEIN"/>
    <property type="match status" value="1"/>
</dbReference>
<dbReference type="Proteomes" id="UP000532440">
    <property type="component" value="Unassembled WGS sequence"/>
</dbReference>
<dbReference type="Gene3D" id="3.40.190.10">
    <property type="entry name" value="Periplasmic binding protein-like II"/>
    <property type="match status" value="1"/>
</dbReference>
<dbReference type="SUPFAM" id="SSF53850">
    <property type="entry name" value="Periplasmic binding protein-like II"/>
    <property type="match status" value="1"/>
</dbReference>
<keyword evidence="4" id="KW-1185">Reference proteome</keyword>
<evidence type="ECO:0000313" key="3">
    <source>
        <dbReference type="EMBL" id="MBB5273556.1"/>
    </source>
</evidence>
<dbReference type="RefSeq" id="WP_183970295.1">
    <property type="nucleotide sequence ID" value="NZ_BAABEW010000020.1"/>
</dbReference>
<dbReference type="PANTHER" id="PTHR38431:SF1">
    <property type="entry name" value="BLL2305 PROTEIN"/>
    <property type="match status" value="1"/>
</dbReference>
<feature type="domain" description="PBP" evidence="1">
    <location>
        <begin position="84"/>
        <end position="268"/>
    </location>
</feature>
<dbReference type="Pfam" id="PF12728">
    <property type="entry name" value="HTH_17"/>
    <property type="match status" value="1"/>
</dbReference>
<evidence type="ECO:0000259" key="1">
    <source>
        <dbReference type="Pfam" id="PF12727"/>
    </source>
</evidence>
<proteinExistence type="predicted"/>
<evidence type="ECO:0000259" key="2">
    <source>
        <dbReference type="Pfam" id="PF12728"/>
    </source>
</evidence>
<dbReference type="SUPFAM" id="SSF46955">
    <property type="entry name" value="Putative DNA-binding domain"/>
    <property type="match status" value="1"/>
</dbReference>
<dbReference type="Pfam" id="PF12727">
    <property type="entry name" value="PBP_like"/>
    <property type="match status" value="1"/>
</dbReference>
<accession>A0A7W8HK58</accession>
<dbReference type="InterPro" id="IPR024370">
    <property type="entry name" value="PBP_domain"/>
</dbReference>
<sequence>MTQERWLTTGEAAELMRMRPRTLYHLVQKGLVPHARAHGRLLFDPAQLHAWLASRSAGTPDPGGAEPPATIAGSHDPLLERAVRDSGSGLALATVGSLEGLGRFAARGACAALLHVPDSAGDGFNGEVVRQRFGRMPVVCLHWARREQGLIVAAGNPLGIGSLADLARRRHRLVLRQPGAGSQLLLAKMLREAGIDAARLRGRAALASTETEVAETVKAGLADAGFGIRAAAHRDDLGFVPLAWESADLVVWRRSVFEPPMQALLAFTRTRAFARHARALTGYDVAGCGSVLFNA</sequence>
<reference evidence="3 4" key="1">
    <citation type="submission" date="2020-08" db="EMBL/GenBank/DDBJ databases">
        <title>Genomic Encyclopedia of Type Strains, Phase IV (KMG-IV): sequencing the most valuable type-strain genomes for metagenomic binning, comparative biology and taxonomic classification.</title>
        <authorList>
            <person name="Goeker M."/>
        </authorList>
    </citation>
    <scope>NUCLEOTIDE SEQUENCE [LARGE SCALE GENOMIC DNA]</scope>
    <source>
        <strain evidence="3 4">DSM 29781</strain>
    </source>
</reference>
<dbReference type="EMBL" id="JACHGB010000007">
    <property type="protein sequence ID" value="MBB5273556.1"/>
    <property type="molecule type" value="Genomic_DNA"/>
</dbReference>
<name>A0A7W8HK58_9BURK</name>